<accession>A0A067PMN2</accession>
<dbReference type="InParanoid" id="A0A067PMN2"/>
<evidence type="ECO:0000313" key="3">
    <source>
        <dbReference type="Proteomes" id="UP000027265"/>
    </source>
</evidence>
<name>A0A067PMN2_9AGAM</name>
<sequence length="150" mass="16805">MELRDRRTSNPIWDIQDPDRWRHIPLTKGQLLTILGHRTGVSHFQMFPSATTSCYGELSASEDQDKHHPINRARASISKAGKPYVSRNLREGVSLDRVSEMDGPDGALGKRKTPGLEGPRSCPRRATNVRSSDNIRLSFNGRGCIQALDR</sequence>
<dbReference type="HOGENOM" id="CLU_1740788_0_0_1"/>
<dbReference type="AlphaFoldDB" id="A0A067PMN2"/>
<dbReference type="Proteomes" id="UP000027265">
    <property type="component" value="Unassembled WGS sequence"/>
</dbReference>
<evidence type="ECO:0000256" key="1">
    <source>
        <dbReference type="SAM" id="MobiDB-lite"/>
    </source>
</evidence>
<protein>
    <submittedName>
        <fullName evidence="2">Uncharacterized protein</fullName>
    </submittedName>
</protein>
<feature type="region of interest" description="Disordered" evidence="1">
    <location>
        <begin position="98"/>
        <end position="128"/>
    </location>
</feature>
<proteinExistence type="predicted"/>
<dbReference type="EMBL" id="KL197723">
    <property type="protein sequence ID" value="KDQ56058.1"/>
    <property type="molecule type" value="Genomic_DNA"/>
</dbReference>
<evidence type="ECO:0000313" key="2">
    <source>
        <dbReference type="EMBL" id="KDQ56058.1"/>
    </source>
</evidence>
<organism evidence="2 3">
    <name type="scientific">Jaapia argillacea MUCL 33604</name>
    <dbReference type="NCBI Taxonomy" id="933084"/>
    <lineage>
        <taxon>Eukaryota</taxon>
        <taxon>Fungi</taxon>
        <taxon>Dikarya</taxon>
        <taxon>Basidiomycota</taxon>
        <taxon>Agaricomycotina</taxon>
        <taxon>Agaricomycetes</taxon>
        <taxon>Agaricomycetidae</taxon>
        <taxon>Jaapiales</taxon>
        <taxon>Jaapiaceae</taxon>
        <taxon>Jaapia</taxon>
    </lineage>
</organism>
<gene>
    <name evidence="2" type="ORF">JAAARDRAFT_319481</name>
</gene>
<reference evidence="3" key="1">
    <citation type="journal article" date="2014" name="Proc. Natl. Acad. Sci. U.S.A.">
        <title>Extensive sampling of basidiomycete genomes demonstrates inadequacy of the white-rot/brown-rot paradigm for wood decay fungi.</title>
        <authorList>
            <person name="Riley R."/>
            <person name="Salamov A.A."/>
            <person name="Brown D.W."/>
            <person name="Nagy L.G."/>
            <person name="Floudas D."/>
            <person name="Held B.W."/>
            <person name="Levasseur A."/>
            <person name="Lombard V."/>
            <person name="Morin E."/>
            <person name="Otillar R."/>
            <person name="Lindquist E.A."/>
            <person name="Sun H."/>
            <person name="LaButti K.M."/>
            <person name="Schmutz J."/>
            <person name="Jabbour D."/>
            <person name="Luo H."/>
            <person name="Baker S.E."/>
            <person name="Pisabarro A.G."/>
            <person name="Walton J.D."/>
            <person name="Blanchette R.A."/>
            <person name="Henrissat B."/>
            <person name="Martin F."/>
            <person name="Cullen D."/>
            <person name="Hibbett D.S."/>
            <person name="Grigoriev I.V."/>
        </authorList>
    </citation>
    <scope>NUCLEOTIDE SEQUENCE [LARGE SCALE GENOMIC DNA]</scope>
    <source>
        <strain evidence="3">MUCL 33604</strain>
    </source>
</reference>
<keyword evidence="3" id="KW-1185">Reference proteome</keyword>